<dbReference type="PROSITE" id="PS50003">
    <property type="entry name" value="PH_DOMAIN"/>
    <property type="match status" value="1"/>
</dbReference>
<dbReference type="SUPFAM" id="SSF50729">
    <property type="entry name" value="PH domain-like"/>
    <property type="match status" value="1"/>
</dbReference>
<dbReference type="Gene3D" id="2.30.29.30">
    <property type="entry name" value="Pleckstrin-homology domain (PH domain)/Phosphotyrosine-binding domain (PTB)"/>
    <property type="match status" value="1"/>
</dbReference>
<feature type="region of interest" description="Disordered" evidence="1">
    <location>
        <begin position="231"/>
        <end position="254"/>
    </location>
</feature>
<sequence length="402" mass="43980">MASLATFSLFKKTDMEGFLEKVSSGIASKLKGGKTKVWCELCDTTLHIFKESKRSSTGVQEIDMKQVHMVRKASTDKAGNQFEILCRSKSQTFVAPTAEECNSWIRQLQRSMTLKGEDKQRASTGIRKMSLGDYETIMVSSENTAASPQLNSRESNVSEPGYAEVEFHNAPASPKTPVLNTDKSAENAVQAEGRENTATEQEETQPEEEGGYSVVEVVRRNAVPVGQPVLQEVKDARRSANTSSDPPALVPNRNTDEYGYSTVEVNANVAAECTQTQPELPAVPLRTEAEGSVEDSYGYATVNRQPSIPAAEPSEEVPRSAGDGASDDASDDDDIYVHLTTSSPDPIPKFPHPLEATDTQPLAVLQEFLSNNRKVCRRSFLDKTPAEDPVGDMKKMLLELQL</sequence>
<feature type="compositionally biased region" description="Acidic residues" evidence="1">
    <location>
        <begin position="325"/>
        <end position="334"/>
    </location>
</feature>
<keyword evidence="4" id="KW-1185">Reference proteome</keyword>
<dbReference type="Proteomes" id="UP001374579">
    <property type="component" value="Unassembled WGS sequence"/>
</dbReference>
<dbReference type="Pfam" id="PF00169">
    <property type="entry name" value="PH"/>
    <property type="match status" value="1"/>
</dbReference>
<gene>
    <name evidence="3" type="ORF">V1264_011434</name>
</gene>
<feature type="region of interest" description="Disordered" evidence="1">
    <location>
        <begin position="303"/>
        <end position="349"/>
    </location>
</feature>
<reference evidence="3 4" key="1">
    <citation type="submission" date="2024-02" db="EMBL/GenBank/DDBJ databases">
        <title>Chromosome-scale genome assembly of the rough periwinkle Littorina saxatilis.</title>
        <authorList>
            <person name="De Jode A."/>
            <person name="Faria R."/>
            <person name="Formenti G."/>
            <person name="Sims Y."/>
            <person name="Smith T.P."/>
            <person name="Tracey A."/>
            <person name="Wood J.M.D."/>
            <person name="Zagrodzka Z.B."/>
            <person name="Johannesson K."/>
            <person name="Butlin R.K."/>
            <person name="Leder E.H."/>
        </authorList>
    </citation>
    <scope>NUCLEOTIDE SEQUENCE [LARGE SCALE GENOMIC DNA]</scope>
    <source>
        <strain evidence="3">Snail1</strain>
        <tissue evidence="3">Muscle</tissue>
    </source>
</reference>
<name>A0AAN9BU83_9CAEN</name>
<organism evidence="3 4">
    <name type="scientific">Littorina saxatilis</name>
    <dbReference type="NCBI Taxonomy" id="31220"/>
    <lineage>
        <taxon>Eukaryota</taxon>
        <taxon>Metazoa</taxon>
        <taxon>Spiralia</taxon>
        <taxon>Lophotrochozoa</taxon>
        <taxon>Mollusca</taxon>
        <taxon>Gastropoda</taxon>
        <taxon>Caenogastropoda</taxon>
        <taxon>Littorinimorpha</taxon>
        <taxon>Littorinoidea</taxon>
        <taxon>Littorinidae</taxon>
        <taxon>Littorina</taxon>
    </lineage>
</organism>
<proteinExistence type="predicted"/>
<protein>
    <recommendedName>
        <fullName evidence="2">PH domain-containing protein</fullName>
    </recommendedName>
</protein>
<feature type="domain" description="PH" evidence="2">
    <location>
        <begin position="12"/>
        <end position="113"/>
    </location>
</feature>
<feature type="region of interest" description="Disordered" evidence="1">
    <location>
        <begin position="170"/>
        <end position="212"/>
    </location>
</feature>
<dbReference type="AlphaFoldDB" id="A0AAN9BU83"/>
<dbReference type="EMBL" id="JBAMIC010000002">
    <property type="protein sequence ID" value="KAK7111877.1"/>
    <property type="molecule type" value="Genomic_DNA"/>
</dbReference>
<dbReference type="InterPro" id="IPR011993">
    <property type="entry name" value="PH-like_dom_sf"/>
</dbReference>
<accession>A0AAN9BU83</accession>
<evidence type="ECO:0000256" key="1">
    <source>
        <dbReference type="SAM" id="MobiDB-lite"/>
    </source>
</evidence>
<dbReference type="SMART" id="SM00233">
    <property type="entry name" value="PH"/>
    <property type="match status" value="1"/>
</dbReference>
<evidence type="ECO:0000313" key="4">
    <source>
        <dbReference type="Proteomes" id="UP001374579"/>
    </source>
</evidence>
<evidence type="ECO:0000313" key="3">
    <source>
        <dbReference type="EMBL" id="KAK7111877.1"/>
    </source>
</evidence>
<comment type="caution">
    <text evidence="3">The sequence shown here is derived from an EMBL/GenBank/DDBJ whole genome shotgun (WGS) entry which is preliminary data.</text>
</comment>
<dbReference type="InterPro" id="IPR001849">
    <property type="entry name" value="PH_domain"/>
</dbReference>
<feature type="compositionally biased region" description="Acidic residues" evidence="1">
    <location>
        <begin position="200"/>
        <end position="210"/>
    </location>
</feature>
<evidence type="ECO:0000259" key="2">
    <source>
        <dbReference type="PROSITE" id="PS50003"/>
    </source>
</evidence>
<dbReference type="CDD" id="cd00821">
    <property type="entry name" value="PH"/>
    <property type="match status" value="1"/>
</dbReference>